<keyword evidence="3 11" id="KW-0812">Transmembrane</keyword>
<keyword evidence="8" id="KW-0443">Lipid metabolism</keyword>
<evidence type="ECO:0000256" key="3">
    <source>
        <dbReference type="ARBA" id="ARBA00022692"/>
    </source>
</evidence>
<evidence type="ECO:0000256" key="7">
    <source>
        <dbReference type="ARBA" id="ARBA00023004"/>
    </source>
</evidence>
<keyword evidence="7" id="KW-0408">Iron</keyword>
<dbReference type="OrthoDB" id="19906at2"/>
<dbReference type="EMBL" id="CP007139">
    <property type="protein sequence ID" value="AIE88021.1"/>
    <property type="molecule type" value="Genomic_DNA"/>
</dbReference>
<keyword evidence="9 11" id="KW-0472">Membrane</keyword>
<organism evidence="13 14">
    <name type="scientific">Fimbriimonas ginsengisoli Gsoil 348</name>
    <dbReference type="NCBI Taxonomy" id="661478"/>
    <lineage>
        <taxon>Bacteria</taxon>
        <taxon>Bacillati</taxon>
        <taxon>Armatimonadota</taxon>
        <taxon>Fimbriimonadia</taxon>
        <taxon>Fimbriimonadales</taxon>
        <taxon>Fimbriimonadaceae</taxon>
        <taxon>Fimbriimonas</taxon>
    </lineage>
</organism>
<feature type="transmembrane region" description="Helical" evidence="11">
    <location>
        <begin position="43"/>
        <end position="62"/>
    </location>
</feature>
<dbReference type="GO" id="GO:0006631">
    <property type="term" value="P:fatty acid metabolic process"/>
    <property type="evidence" value="ECO:0007669"/>
    <property type="project" value="UniProtKB-KW"/>
</dbReference>
<accession>A0A068NX62</accession>
<dbReference type="InterPro" id="IPR005804">
    <property type="entry name" value="FA_desaturase_dom"/>
</dbReference>
<feature type="domain" description="Fatty acid desaturase" evidence="12">
    <location>
        <begin position="45"/>
        <end position="254"/>
    </location>
</feature>
<dbReference type="STRING" id="661478.OP10G_4653"/>
<dbReference type="KEGG" id="fgi:OP10G_4653"/>
<dbReference type="HOGENOM" id="CLU_027359_1_2_0"/>
<evidence type="ECO:0000256" key="2">
    <source>
        <dbReference type="ARBA" id="ARBA00008749"/>
    </source>
</evidence>
<protein>
    <submittedName>
        <fullName evidence="13">Stearoyl-CoA 9-desaturase</fullName>
    </submittedName>
</protein>
<dbReference type="InterPro" id="IPR015876">
    <property type="entry name" value="Acyl-CoA_DS"/>
</dbReference>
<evidence type="ECO:0000256" key="11">
    <source>
        <dbReference type="SAM" id="Phobius"/>
    </source>
</evidence>
<evidence type="ECO:0000256" key="9">
    <source>
        <dbReference type="ARBA" id="ARBA00023136"/>
    </source>
</evidence>
<dbReference type="GO" id="GO:0016020">
    <property type="term" value="C:membrane"/>
    <property type="evidence" value="ECO:0007669"/>
    <property type="project" value="UniProtKB-SubCell"/>
</dbReference>
<evidence type="ECO:0000256" key="10">
    <source>
        <dbReference type="SAM" id="MobiDB-lite"/>
    </source>
</evidence>
<name>A0A068NX62_FIMGI</name>
<comment type="similarity">
    <text evidence="2">Belongs to the fatty acid desaturase type 2 family.</text>
</comment>
<keyword evidence="6" id="KW-0560">Oxidoreductase</keyword>
<dbReference type="PANTHER" id="PTHR11351">
    <property type="entry name" value="ACYL-COA DESATURASE"/>
    <property type="match status" value="1"/>
</dbReference>
<sequence length="326" mass="37405">MIQTAVNKPFWQKAVTVFIMVFPCFAMLVAAWTFSRSPHRGELWYGLTIALFLLIGIKVRMYGISLGFHRGLTHKSYESKPWLRGLFLIMGCMAIQGEPVRWATDHTEHHRYADKDGDPHSPEHGFWHAHWGWLVEHPFDREINPAFKNDALAMKVSRFTWLWAVVGLAIPAAIGQLVGIGWWDGFLWGGCAAVFFGNQATYWVNSGAHTFGRRDFQTDDKSTNFWLKGPIGYPISWIVAWISCGETNHNNHHAIGNSANHGMFKGQLDPSARTLKMLEKLKLVWNVNWTTEEAVIKRQRELTMTPEERKAEALRLHRERQEKVPA</sequence>
<evidence type="ECO:0000313" key="13">
    <source>
        <dbReference type="EMBL" id="AIE88021.1"/>
    </source>
</evidence>
<proteinExistence type="inferred from homology"/>
<dbReference type="Pfam" id="PF00487">
    <property type="entry name" value="FA_desaturase"/>
    <property type="match status" value="1"/>
</dbReference>
<evidence type="ECO:0000259" key="12">
    <source>
        <dbReference type="Pfam" id="PF00487"/>
    </source>
</evidence>
<feature type="transmembrane region" description="Helical" evidence="11">
    <location>
        <begin position="161"/>
        <end position="180"/>
    </location>
</feature>
<evidence type="ECO:0000256" key="1">
    <source>
        <dbReference type="ARBA" id="ARBA00004141"/>
    </source>
</evidence>
<keyword evidence="5 11" id="KW-1133">Transmembrane helix</keyword>
<dbReference type="RefSeq" id="WP_144241326.1">
    <property type="nucleotide sequence ID" value="NZ_CP007139.1"/>
</dbReference>
<evidence type="ECO:0000256" key="6">
    <source>
        <dbReference type="ARBA" id="ARBA00023002"/>
    </source>
</evidence>
<reference evidence="13 14" key="1">
    <citation type="journal article" date="2014" name="PLoS ONE">
        <title>The first complete genome sequence of the class fimbriimonadia in the phylum armatimonadetes.</title>
        <authorList>
            <person name="Hu Z.Y."/>
            <person name="Wang Y.Z."/>
            <person name="Im W.T."/>
            <person name="Wang S.Y."/>
            <person name="Zhao G.P."/>
            <person name="Zheng H.J."/>
            <person name="Quan Z.X."/>
        </authorList>
    </citation>
    <scope>NUCLEOTIDE SEQUENCE [LARGE SCALE GENOMIC DNA]</scope>
    <source>
        <strain evidence="13">Gsoil 348</strain>
    </source>
</reference>
<dbReference type="PANTHER" id="PTHR11351:SF3">
    <property type="entry name" value="BLL4393 PROTEIN"/>
    <property type="match status" value="1"/>
</dbReference>
<dbReference type="eggNOG" id="COG1398">
    <property type="taxonomic scope" value="Bacteria"/>
</dbReference>
<keyword evidence="14" id="KW-1185">Reference proteome</keyword>
<gene>
    <name evidence="13" type="ORF">OP10G_4653</name>
</gene>
<evidence type="ECO:0000256" key="4">
    <source>
        <dbReference type="ARBA" id="ARBA00022832"/>
    </source>
</evidence>
<feature type="transmembrane region" description="Helical" evidence="11">
    <location>
        <begin position="186"/>
        <end position="204"/>
    </location>
</feature>
<keyword evidence="4" id="KW-0276">Fatty acid metabolism</keyword>
<comment type="subcellular location">
    <subcellularLocation>
        <location evidence="1">Membrane</location>
        <topology evidence="1">Multi-pass membrane protein</topology>
    </subcellularLocation>
</comment>
<dbReference type="GO" id="GO:0016717">
    <property type="term" value="F:oxidoreductase activity, acting on paired donors, with oxidation of a pair of donors resulting in the reduction of molecular oxygen to two molecules of water"/>
    <property type="evidence" value="ECO:0007669"/>
    <property type="project" value="InterPro"/>
</dbReference>
<dbReference type="Proteomes" id="UP000027982">
    <property type="component" value="Chromosome"/>
</dbReference>
<dbReference type="CDD" id="cd03505">
    <property type="entry name" value="Delta9-FADS-like"/>
    <property type="match status" value="1"/>
</dbReference>
<evidence type="ECO:0000256" key="8">
    <source>
        <dbReference type="ARBA" id="ARBA00023098"/>
    </source>
</evidence>
<feature type="region of interest" description="Disordered" evidence="10">
    <location>
        <begin position="304"/>
        <end position="326"/>
    </location>
</feature>
<evidence type="ECO:0000256" key="5">
    <source>
        <dbReference type="ARBA" id="ARBA00022989"/>
    </source>
</evidence>
<dbReference type="AlphaFoldDB" id="A0A068NX62"/>
<evidence type="ECO:0000313" key="14">
    <source>
        <dbReference type="Proteomes" id="UP000027982"/>
    </source>
</evidence>
<dbReference type="PRINTS" id="PR00075">
    <property type="entry name" value="FACDDSATRASE"/>
</dbReference>
<feature type="transmembrane region" description="Helical" evidence="11">
    <location>
        <begin position="14"/>
        <end position="34"/>
    </location>
</feature>